<evidence type="ECO:0000256" key="5">
    <source>
        <dbReference type="ARBA" id="ARBA00023136"/>
    </source>
</evidence>
<name>A0A369K206_HYPMA</name>
<dbReference type="Proteomes" id="UP000076154">
    <property type="component" value="Unassembled WGS sequence"/>
</dbReference>
<dbReference type="InterPro" id="IPR009311">
    <property type="entry name" value="IFI6/IFI27-like"/>
</dbReference>
<evidence type="ECO:0000313" key="8">
    <source>
        <dbReference type="Proteomes" id="UP000076154"/>
    </source>
</evidence>
<organism evidence="7 8">
    <name type="scientific">Hypsizygus marmoreus</name>
    <name type="common">White beech mushroom</name>
    <name type="synonym">Agaricus marmoreus</name>
    <dbReference type="NCBI Taxonomy" id="39966"/>
    <lineage>
        <taxon>Eukaryota</taxon>
        <taxon>Fungi</taxon>
        <taxon>Dikarya</taxon>
        <taxon>Basidiomycota</taxon>
        <taxon>Agaricomycotina</taxon>
        <taxon>Agaricomycetes</taxon>
        <taxon>Agaricomycetidae</taxon>
        <taxon>Agaricales</taxon>
        <taxon>Tricholomatineae</taxon>
        <taxon>Lyophyllaceae</taxon>
        <taxon>Hypsizygus</taxon>
    </lineage>
</organism>
<dbReference type="Pfam" id="PF06140">
    <property type="entry name" value="Ifi-6-16"/>
    <property type="match status" value="1"/>
</dbReference>
<comment type="subcellular location">
    <subcellularLocation>
        <location evidence="1">Membrane</location>
        <topology evidence="1">Multi-pass membrane protein</topology>
    </subcellularLocation>
</comment>
<dbReference type="OrthoDB" id="440424at2759"/>
<dbReference type="Gene3D" id="6.10.110.10">
    <property type="match status" value="1"/>
</dbReference>
<evidence type="ECO:0000256" key="3">
    <source>
        <dbReference type="ARBA" id="ARBA00022692"/>
    </source>
</evidence>
<gene>
    <name evidence="7" type="ORF">Hypma_003816</name>
</gene>
<dbReference type="AlphaFoldDB" id="A0A369K206"/>
<keyword evidence="5 6" id="KW-0472">Membrane</keyword>
<evidence type="ECO:0000256" key="6">
    <source>
        <dbReference type="SAM" id="Phobius"/>
    </source>
</evidence>
<evidence type="ECO:0000313" key="7">
    <source>
        <dbReference type="EMBL" id="RDB27540.1"/>
    </source>
</evidence>
<feature type="transmembrane region" description="Helical" evidence="6">
    <location>
        <begin position="43"/>
        <end position="67"/>
    </location>
</feature>
<feature type="transmembrane region" description="Helical" evidence="6">
    <location>
        <begin position="12"/>
        <end position="37"/>
    </location>
</feature>
<keyword evidence="4 6" id="KW-1133">Transmembrane helix</keyword>
<dbReference type="EMBL" id="LUEZ02000015">
    <property type="protein sequence ID" value="RDB27540.1"/>
    <property type="molecule type" value="Genomic_DNA"/>
</dbReference>
<keyword evidence="3 6" id="KW-0812">Transmembrane</keyword>
<comment type="caution">
    <text evidence="7">The sequence shown here is derived from an EMBL/GenBank/DDBJ whole genome shotgun (WGS) entry which is preliminary data.</text>
</comment>
<dbReference type="InterPro" id="IPR038213">
    <property type="entry name" value="IFI6/IFI27-like_sf"/>
</dbReference>
<protein>
    <submittedName>
        <fullName evidence="7">Uncharacterized protein</fullName>
    </submittedName>
</protein>
<evidence type="ECO:0000256" key="4">
    <source>
        <dbReference type="ARBA" id="ARBA00022989"/>
    </source>
</evidence>
<accession>A0A369K206</accession>
<keyword evidence="8" id="KW-1185">Reference proteome</keyword>
<sequence length="82" mass="7901">MDKVSENSPDTQFAGVVLGVIGAAMALMVKSLALIGFSAGGPIAGSIAAAWQASIGNVVAGSVFALLQSIAMTGAGAPILGI</sequence>
<reference evidence="7" key="1">
    <citation type="submission" date="2018-04" db="EMBL/GenBank/DDBJ databases">
        <title>Whole genome sequencing of Hypsizygus marmoreus.</title>
        <authorList>
            <person name="Choi I.-G."/>
            <person name="Min B."/>
            <person name="Kim J.-G."/>
            <person name="Kim S."/>
            <person name="Oh Y.-L."/>
            <person name="Kong W.-S."/>
            <person name="Park H."/>
            <person name="Jeong J."/>
            <person name="Song E.-S."/>
        </authorList>
    </citation>
    <scope>NUCLEOTIDE SEQUENCE [LARGE SCALE GENOMIC DNA]</scope>
    <source>
        <strain evidence="7">51987-8</strain>
    </source>
</reference>
<dbReference type="InParanoid" id="A0A369K206"/>
<proteinExistence type="inferred from homology"/>
<comment type="similarity">
    <text evidence="2">Belongs to the IFI6/IFI27 family.</text>
</comment>
<dbReference type="GO" id="GO:0016020">
    <property type="term" value="C:membrane"/>
    <property type="evidence" value="ECO:0007669"/>
    <property type="project" value="UniProtKB-SubCell"/>
</dbReference>
<evidence type="ECO:0000256" key="1">
    <source>
        <dbReference type="ARBA" id="ARBA00004141"/>
    </source>
</evidence>
<evidence type="ECO:0000256" key="2">
    <source>
        <dbReference type="ARBA" id="ARBA00007262"/>
    </source>
</evidence>